<keyword evidence="3" id="KW-1185">Reference proteome</keyword>
<protein>
    <recommendedName>
        <fullName evidence="4">DUF4405 domain-containing protein</fullName>
    </recommendedName>
</protein>
<accession>A0ABQ4P504</accession>
<proteinExistence type="predicted"/>
<keyword evidence="1" id="KW-0812">Transmembrane</keyword>
<evidence type="ECO:0000313" key="2">
    <source>
        <dbReference type="EMBL" id="GIU42612.1"/>
    </source>
</evidence>
<evidence type="ECO:0000256" key="1">
    <source>
        <dbReference type="SAM" id="Phobius"/>
    </source>
</evidence>
<feature type="transmembrane region" description="Helical" evidence="1">
    <location>
        <begin position="6"/>
        <end position="29"/>
    </location>
</feature>
<evidence type="ECO:0000313" key="3">
    <source>
        <dbReference type="Proteomes" id="UP000887104"/>
    </source>
</evidence>
<reference evidence="2" key="1">
    <citation type="submission" date="2021-05" db="EMBL/GenBank/DDBJ databases">
        <title>Molecular characterization for Shewanella algae harboring chromosomal blaOXA-55-like strains isolated from clinical and environment sample.</title>
        <authorList>
            <person name="Ohama Y."/>
            <person name="Aoki K."/>
            <person name="Harada S."/>
            <person name="Moriya K."/>
            <person name="Ishii Y."/>
            <person name="Tateda K."/>
        </authorList>
    </citation>
    <scope>NUCLEOTIDE SEQUENCE</scope>
    <source>
        <strain evidence="2">JCM 11563</strain>
    </source>
</reference>
<organism evidence="2 3">
    <name type="scientific">Shewanella sairae</name>
    <dbReference type="NCBI Taxonomy" id="190310"/>
    <lineage>
        <taxon>Bacteria</taxon>
        <taxon>Pseudomonadati</taxon>
        <taxon>Pseudomonadota</taxon>
        <taxon>Gammaproteobacteria</taxon>
        <taxon>Alteromonadales</taxon>
        <taxon>Shewanellaceae</taxon>
        <taxon>Shewanella</taxon>
    </lineage>
</organism>
<dbReference type="RefSeq" id="WP_220780044.1">
    <property type="nucleotide sequence ID" value="NZ_BPEY01000011.1"/>
</dbReference>
<gene>
    <name evidence="2" type="ORF">TUM4438_09550</name>
</gene>
<feature type="transmembrane region" description="Helical" evidence="1">
    <location>
        <begin position="50"/>
        <end position="71"/>
    </location>
</feature>
<evidence type="ECO:0008006" key="4">
    <source>
        <dbReference type="Google" id="ProtNLM"/>
    </source>
</evidence>
<comment type="caution">
    <text evidence="2">The sequence shown here is derived from an EMBL/GenBank/DDBJ whole genome shotgun (WGS) entry which is preliminary data.</text>
</comment>
<keyword evidence="1" id="KW-1133">Transmembrane helix</keyword>
<dbReference type="Proteomes" id="UP000887104">
    <property type="component" value="Unassembled WGS sequence"/>
</dbReference>
<keyword evidence="1" id="KW-0472">Membrane</keyword>
<sequence>MFVKSHYAPVATLHTMVGFCLLFAALWHLKNNFSPLKGYLRLRFWGKQSRYKLTLPLAFLSVGLLAGLSWFGIAPVQQFYQWGMTLRSSDLGFENQEVRYLLVDKALREPSAQQLSVEFKAGPAFHWPQYAIWLETLDGEFVQPVYVTQKLAENNFANRVSTRDKDTVFTDNPFERPGFTMKQAFELVVEPETRSDRFRSESLPVFLHQLAGKDNQAANSPNISSKISRLVDGYSGPTMMNNFIYKSGIEQKLSGAYKLRLEVNQSFDFNQYYSSDRFPEDAIYSGSGYSAQPSVIYEAEINFDKPNKLFVMELIGRGHHSGQDGKVHVDLSGMTSALQLVDRVLVEVNTSS</sequence>
<dbReference type="EMBL" id="BPEY01000011">
    <property type="protein sequence ID" value="GIU42612.1"/>
    <property type="molecule type" value="Genomic_DNA"/>
</dbReference>
<name>A0ABQ4P504_9GAMM</name>